<organism evidence="1">
    <name type="scientific">Myoviridae sp. cte0p10</name>
    <dbReference type="NCBI Taxonomy" id="2826674"/>
    <lineage>
        <taxon>Viruses</taxon>
        <taxon>Duplodnaviria</taxon>
        <taxon>Heunggongvirae</taxon>
        <taxon>Uroviricota</taxon>
        <taxon>Caudoviricetes</taxon>
    </lineage>
</organism>
<evidence type="ECO:0000313" key="1">
    <source>
        <dbReference type="EMBL" id="DAD93288.1"/>
    </source>
</evidence>
<proteinExistence type="predicted"/>
<protein>
    <submittedName>
        <fullName evidence="1">Uncharacterized protein</fullName>
    </submittedName>
</protein>
<accession>A0A8S5NGF4</accession>
<reference evidence="1" key="1">
    <citation type="journal article" date="2021" name="Proc. Natl. Acad. Sci. U.S.A.">
        <title>A Catalog of Tens of Thousands of Viruses from Human Metagenomes Reveals Hidden Associations with Chronic Diseases.</title>
        <authorList>
            <person name="Tisza M.J."/>
            <person name="Buck C.B."/>
        </authorList>
    </citation>
    <scope>NUCLEOTIDE SEQUENCE</scope>
    <source>
        <strain evidence="1">Cte0p10</strain>
    </source>
</reference>
<name>A0A8S5NGF4_9CAUD</name>
<sequence length="35" mass="4517">MVLCQRWHITFLFRWSFKFCWNEILSRRLFNLVIL</sequence>
<dbReference type="EMBL" id="BK015156">
    <property type="protein sequence ID" value="DAD93288.1"/>
    <property type="molecule type" value="Genomic_DNA"/>
</dbReference>